<protein>
    <recommendedName>
        <fullName evidence="3">NmrA-like domain-containing protein</fullName>
    </recommendedName>
</protein>
<comment type="caution">
    <text evidence="4">The sequence shown here is derived from an EMBL/GenBank/DDBJ whole genome shotgun (WGS) entry which is preliminary data.</text>
</comment>
<dbReference type="PANTHER" id="PTHR42748">
    <property type="entry name" value="NITROGEN METABOLITE REPRESSION PROTEIN NMRA FAMILY MEMBER"/>
    <property type="match status" value="1"/>
</dbReference>
<evidence type="ECO:0000313" key="4">
    <source>
        <dbReference type="EMBL" id="RSH94641.1"/>
    </source>
</evidence>
<evidence type="ECO:0000259" key="3">
    <source>
        <dbReference type="Pfam" id="PF05368"/>
    </source>
</evidence>
<dbReference type="GO" id="GO:0005634">
    <property type="term" value="C:nucleus"/>
    <property type="evidence" value="ECO:0007669"/>
    <property type="project" value="TreeGrafter"/>
</dbReference>
<dbReference type="PANTHER" id="PTHR42748:SF7">
    <property type="entry name" value="NMRA LIKE REDOX SENSOR 1-RELATED"/>
    <property type="match status" value="1"/>
</dbReference>
<dbReference type="InterPro" id="IPR051164">
    <property type="entry name" value="NmrA-like_oxidored"/>
</dbReference>
<dbReference type="SUPFAM" id="SSF51735">
    <property type="entry name" value="NAD(P)-binding Rossmann-fold domains"/>
    <property type="match status" value="1"/>
</dbReference>
<evidence type="ECO:0000256" key="1">
    <source>
        <dbReference type="ARBA" id="ARBA00006328"/>
    </source>
</evidence>
<dbReference type="Proteomes" id="UP000279259">
    <property type="component" value="Unassembled WGS sequence"/>
</dbReference>
<keyword evidence="5" id="KW-1185">Reference proteome</keyword>
<name>A0A427YUH1_9TREE</name>
<dbReference type="Pfam" id="PF05368">
    <property type="entry name" value="NmrA"/>
    <property type="match status" value="1"/>
</dbReference>
<dbReference type="Gene3D" id="3.90.25.10">
    <property type="entry name" value="UDP-galactose 4-epimerase, domain 1"/>
    <property type="match status" value="1"/>
</dbReference>
<organism evidence="4 5">
    <name type="scientific">Saitozyma podzolica</name>
    <dbReference type="NCBI Taxonomy" id="1890683"/>
    <lineage>
        <taxon>Eukaryota</taxon>
        <taxon>Fungi</taxon>
        <taxon>Dikarya</taxon>
        <taxon>Basidiomycota</taxon>
        <taxon>Agaricomycotina</taxon>
        <taxon>Tremellomycetes</taxon>
        <taxon>Tremellales</taxon>
        <taxon>Trimorphomycetaceae</taxon>
        <taxon>Saitozyma</taxon>
    </lineage>
</organism>
<dbReference type="InterPro" id="IPR036291">
    <property type="entry name" value="NAD(P)-bd_dom_sf"/>
</dbReference>
<evidence type="ECO:0000256" key="2">
    <source>
        <dbReference type="ARBA" id="ARBA00022857"/>
    </source>
</evidence>
<sequence>MSASPSKTVVVFGATGVQGTAFIKALSGYNTNPTSPAYTILALTRDSTSGSSTRLASLPGVQVKQVAKNCMDEPAKAFADAGVTKGGVYAVFSVQSYVSPKMDIAQGKAIADASVALGAERFIYASSDFGGLADTGLDMYESKRTVENHIRTLPITWTFLRPVQFMDNWLPDAPGTLKFGRTVLLKYGFRTHPERKHQLVSARDIGIAGATALNRSDVYANKEIPLAGDELTMDELEKVHQEVMGGPVETSMVALAWFARRYVPIARKVMDFFDEQGYHVDVAKLRDEFPGLEDFRARLKRYRAEKGE</sequence>
<feature type="domain" description="NmrA-like" evidence="3">
    <location>
        <begin position="6"/>
        <end position="260"/>
    </location>
</feature>
<dbReference type="Gene3D" id="3.40.50.720">
    <property type="entry name" value="NAD(P)-binding Rossmann-like Domain"/>
    <property type="match status" value="1"/>
</dbReference>
<reference evidence="4 5" key="1">
    <citation type="submission" date="2018-11" db="EMBL/GenBank/DDBJ databases">
        <title>Genome sequence of Saitozyma podzolica DSM 27192.</title>
        <authorList>
            <person name="Aliyu H."/>
            <person name="Gorte O."/>
            <person name="Ochsenreither K."/>
        </authorList>
    </citation>
    <scope>NUCLEOTIDE SEQUENCE [LARGE SCALE GENOMIC DNA]</scope>
    <source>
        <strain evidence="4 5">DSM 27192</strain>
    </source>
</reference>
<dbReference type="OrthoDB" id="9997102at2759"/>
<dbReference type="STRING" id="1890683.A0A427YUH1"/>
<dbReference type="EMBL" id="RSCD01000002">
    <property type="protein sequence ID" value="RSH94641.1"/>
    <property type="molecule type" value="Genomic_DNA"/>
</dbReference>
<dbReference type="InterPro" id="IPR008030">
    <property type="entry name" value="NmrA-like"/>
</dbReference>
<proteinExistence type="inferred from homology"/>
<comment type="similarity">
    <text evidence="1">Belongs to the NmrA-type oxidoreductase family.</text>
</comment>
<gene>
    <name evidence="4" type="ORF">EHS25_004445</name>
</gene>
<keyword evidence="2" id="KW-0521">NADP</keyword>
<accession>A0A427YUH1</accession>
<dbReference type="AlphaFoldDB" id="A0A427YUH1"/>
<evidence type="ECO:0000313" key="5">
    <source>
        <dbReference type="Proteomes" id="UP000279259"/>
    </source>
</evidence>